<dbReference type="OrthoDB" id="9794208at2"/>
<accession>A0A1R3W3T7</accession>
<keyword evidence="2 3" id="KW-0808">Transferase</keyword>
<organism evidence="3 4">
    <name type="scientific">Ectothiorhodosinus mongolicus</name>
    <dbReference type="NCBI Taxonomy" id="233100"/>
    <lineage>
        <taxon>Bacteria</taxon>
        <taxon>Pseudomonadati</taxon>
        <taxon>Pseudomonadota</taxon>
        <taxon>Gammaproteobacteria</taxon>
        <taxon>Chromatiales</taxon>
        <taxon>Ectothiorhodospiraceae</taxon>
        <taxon>Ectothiorhodosinus</taxon>
    </lineage>
</organism>
<dbReference type="EMBL" id="FTPK01000002">
    <property type="protein sequence ID" value="SIT71268.1"/>
    <property type="molecule type" value="Genomic_DNA"/>
</dbReference>
<proteinExistence type="predicted"/>
<dbReference type="InterPro" id="IPR003788">
    <property type="entry name" value="NDUFAF7"/>
</dbReference>
<gene>
    <name evidence="3" type="ORF">SAMN05216526_1519</name>
</gene>
<keyword evidence="1 3" id="KW-0489">Methyltransferase</keyword>
<evidence type="ECO:0000313" key="3">
    <source>
        <dbReference type="EMBL" id="SIT71268.1"/>
    </source>
</evidence>
<dbReference type="GO" id="GO:0035243">
    <property type="term" value="F:protein-arginine omega-N symmetric methyltransferase activity"/>
    <property type="evidence" value="ECO:0007669"/>
    <property type="project" value="TreeGrafter"/>
</dbReference>
<dbReference type="Pfam" id="PF02636">
    <property type="entry name" value="Methyltransf_28"/>
    <property type="match status" value="1"/>
</dbReference>
<evidence type="ECO:0000313" key="4">
    <source>
        <dbReference type="Proteomes" id="UP000223759"/>
    </source>
</evidence>
<dbReference type="PANTHER" id="PTHR12049:SF7">
    <property type="entry name" value="PROTEIN ARGININE METHYLTRANSFERASE NDUFAF7, MITOCHONDRIAL"/>
    <property type="match status" value="1"/>
</dbReference>
<sequence>MRLPQPDADALHLSERLLELMRRQAEDGWLAFSRYMAMALYAPGLGYYSAGSHKIGSAGDFITAPELSPLFADCLAKQCQQALSALAGGSVLELGAGTGRLAFDLLTALEKQESLPDEYLILEPSAELRQRQQQCLEALPPDLSQRVRWLDALPSDGQFRGVVIANEVMDAMPVELFVWQAGEVFQRGVRTHEPLRWEDRPAPPALAGAVQKLFESTGSQWPDGYASEVNLALPAWVAALSASLEAGLMILVDYGYPRQEYYRAERSMGTLIAHYRHRVLDDPLLWPGLMDITANVDFTALAEAADAAGLDVLGYTTQSWFLQALGLEEAFHARNTGKPRDQLNLVAQVRQLTLPAEMGERFQVMLLGKQLAIEPLGTRLKDLRHRL</sequence>
<dbReference type="InterPro" id="IPR038375">
    <property type="entry name" value="NDUFAF7_sf"/>
</dbReference>
<dbReference type="GO" id="GO:0032259">
    <property type="term" value="P:methylation"/>
    <property type="evidence" value="ECO:0007669"/>
    <property type="project" value="UniProtKB-KW"/>
</dbReference>
<keyword evidence="4" id="KW-1185">Reference proteome</keyword>
<protein>
    <submittedName>
        <fullName evidence="3">SAM-dependent methyltransferase, MidA family</fullName>
    </submittedName>
</protein>
<dbReference type="RefSeq" id="WP_143339935.1">
    <property type="nucleotide sequence ID" value="NZ_CP023018.1"/>
</dbReference>
<dbReference type="InterPro" id="IPR029063">
    <property type="entry name" value="SAM-dependent_MTases_sf"/>
</dbReference>
<dbReference type="Proteomes" id="UP000223759">
    <property type="component" value="Unassembled WGS sequence"/>
</dbReference>
<dbReference type="SUPFAM" id="SSF53335">
    <property type="entry name" value="S-adenosyl-L-methionine-dependent methyltransferases"/>
    <property type="match status" value="1"/>
</dbReference>
<reference evidence="3 4" key="1">
    <citation type="submission" date="2017-01" db="EMBL/GenBank/DDBJ databases">
        <authorList>
            <person name="Mah S.A."/>
            <person name="Swanson W.J."/>
            <person name="Moy G.W."/>
            <person name="Vacquier V.D."/>
        </authorList>
    </citation>
    <scope>NUCLEOTIDE SEQUENCE [LARGE SCALE GENOMIC DNA]</scope>
    <source>
        <strain evidence="3 4">M9</strain>
    </source>
</reference>
<name>A0A1R3W3T7_9GAMM</name>
<dbReference type="Gene3D" id="3.40.50.12710">
    <property type="match status" value="1"/>
</dbReference>
<dbReference type="STRING" id="233100.SAMN05216526_1519"/>
<dbReference type="PANTHER" id="PTHR12049">
    <property type="entry name" value="PROTEIN ARGININE METHYLTRANSFERASE NDUFAF7, MITOCHONDRIAL"/>
    <property type="match status" value="1"/>
</dbReference>
<evidence type="ECO:0000256" key="1">
    <source>
        <dbReference type="ARBA" id="ARBA00022603"/>
    </source>
</evidence>
<evidence type="ECO:0000256" key="2">
    <source>
        <dbReference type="ARBA" id="ARBA00022679"/>
    </source>
</evidence>
<dbReference type="AlphaFoldDB" id="A0A1R3W3T7"/>